<organism evidence="2 3">
    <name type="scientific">Terrabacter aerolatus</name>
    <dbReference type="NCBI Taxonomy" id="422442"/>
    <lineage>
        <taxon>Bacteria</taxon>
        <taxon>Bacillati</taxon>
        <taxon>Actinomycetota</taxon>
        <taxon>Actinomycetes</taxon>
        <taxon>Micrococcales</taxon>
        <taxon>Intrasporangiaceae</taxon>
        <taxon>Terrabacter</taxon>
    </lineage>
</organism>
<evidence type="ECO:0000256" key="1">
    <source>
        <dbReference type="ARBA" id="ARBA00022679"/>
    </source>
</evidence>
<dbReference type="PANTHER" id="PTHR48207:SF3">
    <property type="entry name" value="SUCCINATE--HYDROXYMETHYLGLUTARATE COA-TRANSFERASE"/>
    <property type="match status" value="1"/>
</dbReference>
<dbReference type="InterPro" id="IPR044855">
    <property type="entry name" value="CoA-Trfase_III_dom3_sf"/>
</dbReference>
<name>A0A512D6V1_9MICO</name>
<evidence type="ECO:0000313" key="2">
    <source>
        <dbReference type="EMBL" id="GEO32213.1"/>
    </source>
</evidence>
<dbReference type="Gene3D" id="3.30.1540.10">
    <property type="entry name" value="formyl-coa transferase, domain 3"/>
    <property type="match status" value="1"/>
</dbReference>
<dbReference type="InterPro" id="IPR003673">
    <property type="entry name" value="CoA-Trfase_fam_III"/>
</dbReference>
<keyword evidence="3" id="KW-1185">Reference proteome</keyword>
<dbReference type="OrthoDB" id="9797653at2"/>
<proteinExistence type="predicted"/>
<dbReference type="Gene3D" id="3.40.50.10540">
    <property type="entry name" value="Crotonobetainyl-coa:carnitine coa-transferase, domain 1"/>
    <property type="match status" value="1"/>
</dbReference>
<dbReference type="PANTHER" id="PTHR48207">
    <property type="entry name" value="SUCCINATE--HYDROXYMETHYLGLUTARATE COA-TRANSFERASE"/>
    <property type="match status" value="1"/>
</dbReference>
<dbReference type="InterPro" id="IPR023606">
    <property type="entry name" value="CoA-Trfase_III_dom_1_sf"/>
</dbReference>
<evidence type="ECO:0000313" key="3">
    <source>
        <dbReference type="Proteomes" id="UP000321534"/>
    </source>
</evidence>
<dbReference type="AlphaFoldDB" id="A0A512D6V1"/>
<reference evidence="2 3" key="1">
    <citation type="submission" date="2019-07" db="EMBL/GenBank/DDBJ databases">
        <title>Whole genome shotgun sequence of Terrabacter aerolatus NBRC 106305.</title>
        <authorList>
            <person name="Hosoyama A."/>
            <person name="Uohara A."/>
            <person name="Ohji S."/>
            <person name="Ichikawa N."/>
        </authorList>
    </citation>
    <scope>NUCLEOTIDE SEQUENCE [LARGE SCALE GENOMIC DNA]</scope>
    <source>
        <strain evidence="2 3">NBRC 106305</strain>
    </source>
</reference>
<keyword evidence="1 2" id="KW-0808">Transferase</keyword>
<dbReference type="InterPro" id="IPR050483">
    <property type="entry name" value="CoA-transferase_III_domain"/>
</dbReference>
<accession>A0A512D6V1</accession>
<dbReference type="Pfam" id="PF02515">
    <property type="entry name" value="CoA_transf_3"/>
    <property type="match status" value="1"/>
</dbReference>
<sequence length="415" mass="43698">MESQIPTGTAPGSLAGLRVVELGTSVAGPTTGQILGDLGAEVIKVERVGAGDDTRGWAPPYWGSEPMAFLGLNRNKKSLALDFKDGRGVQVLERLVAGADVLVQNLRPGALAKVGFDLERLRELNPRLVYCEMSGFGPVGPRASEPAYDPLLQAYSGIVSLLDTGEGPPMRVPLSILDKGTGMWAVIGILDALRRRDQSGKGSHVEVSLLQTAVSWVDQKVMGSRAGNPAPRNLGSGHPGVVPYGAFPVEDGHVFISAGNQTLWTRLVEALGARELMERPGFGSNPERAERRAEVNEAVSAATRAFATDELLERLAAAGVPSAPVRPVHEVADDPQVRAVGLVTPLPHPNVPELEVVHLPVTFDGAYLPHQCPPPELGQHSVALLQDLGFSGDEVELMMADGVVGSTATAVGTSA</sequence>
<dbReference type="Proteomes" id="UP000321534">
    <property type="component" value="Unassembled WGS sequence"/>
</dbReference>
<gene>
    <name evidence="2" type="ORF">TAE01_40230</name>
</gene>
<protein>
    <submittedName>
        <fullName evidence="2">CoA transferase</fullName>
    </submittedName>
</protein>
<dbReference type="EMBL" id="BJYX01000042">
    <property type="protein sequence ID" value="GEO32213.1"/>
    <property type="molecule type" value="Genomic_DNA"/>
</dbReference>
<dbReference type="SUPFAM" id="SSF89796">
    <property type="entry name" value="CoA-transferase family III (CaiB/BaiF)"/>
    <property type="match status" value="1"/>
</dbReference>
<comment type="caution">
    <text evidence="2">The sequence shown here is derived from an EMBL/GenBank/DDBJ whole genome shotgun (WGS) entry which is preliminary data.</text>
</comment>
<dbReference type="GO" id="GO:0008410">
    <property type="term" value="F:CoA-transferase activity"/>
    <property type="evidence" value="ECO:0007669"/>
    <property type="project" value="TreeGrafter"/>
</dbReference>